<keyword evidence="2" id="KW-1133">Transmembrane helix</keyword>
<dbReference type="InterPro" id="IPR001460">
    <property type="entry name" value="PCN-bd_Tpept"/>
</dbReference>
<dbReference type="InterPro" id="IPR012338">
    <property type="entry name" value="Beta-lactam/transpept-like"/>
</dbReference>
<evidence type="ECO:0000313" key="5">
    <source>
        <dbReference type="EMBL" id="GAA2664959.1"/>
    </source>
</evidence>
<dbReference type="PANTHER" id="PTHR30627">
    <property type="entry name" value="PEPTIDOGLYCAN D,D-TRANSPEPTIDASE"/>
    <property type="match status" value="1"/>
</dbReference>
<evidence type="ECO:0000256" key="2">
    <source>
        <dbReference type="SAM" id="Phobius"/>
    </source>
</evidence>
<comment type="caution">
    <text evidence="5">The sequence shown here is derived from an EMBL/GenBank/DDBJ whole genome shotgun (WGS) entry which is preliminary data.</text>
</comment>
<accession>A0ABP6EC76</accession>
<sequence>MDRPVPRTGPQAASGKRTEHPTGHNSLIAPCNRRARKCIFLSRQCNSGMRPRGDLLAATRAGGETMNRPLRHIAVFCGALVLALLVRATWVQFVQADRLANDDNNRRVKIEAYSYPLGNIIVNGKPITGSTQTSGDFKYKRTYTDGAMYAPVTGYARQAAGETMLEGVYRKVLNGKDDRLFFNRARGMLTGEKPRGGDVLTTISEKAQKAAYKGLTDLHANGAVVALDPRSGKILAMASTPSYDPSTFAGLSDAEGKKYLALEADKGKPMNNRALREIYPPGSTFKVLTAAAALEHGTVGDINASSGAPAPYTLPQTRTQVGNDVAGAPCDKASLKTGMQWSCNNVFLDAAHKLGTDKMRETAEKFGFNAEQFIPVRSAVSGYPSKLDQPQTALTGMGQGSVTSTPLQMAMVAAGIANNGKVMKPYLVEELRGPDLSTIEKFDPAPLNPKEPQAVSQDTAQKVQEMMEYTVSDGTASKAKIDGVTVGGKTGTAQHGANVNDERPYAWFVSYAKLPDGSSPVAVAVFVDPKDMDIPRSEIAGGKLGGPIAKSVMQAVLNQ</sequence>
<feature type="transmembrane region" description="Helical" evidence="2">
    <location>
        <begin position="73"/>
        <end position="93"/>
    </location>
</feature>
<feature type="domain" description="Penicillin-binding protein transpeptidase" evidence="3">
    <location>
        <begin position="222"/>
        <end position="554"/>
    </location>
</feature>
<evidence type="ECO:0000259" key="3">
    <source>
        <dbReference type="Pfam" id="PF00905"/>
    </source>
</evidence>
<dbReference type="Proteomes" id="UP001500994">
    <property type="component" value="Unassembled WGS sequence"/>
</dbReference>
<dbReference type="EMBL" id="BAAARK010000010">
    <property type="protein sequence ID" value="GAA2664959.1"/>
    <property type="molecule type" value="Genomic_DNA"/>
</dbReference>
<evidence type="ECO:0000313" key="6">
    <source>
        <dbReference type="Proteomes" id="UP001500994"/>
    </source>
</evidence>
<organism evidence="5 6">
    <name type="scientific">Streptomyces lunalinharesii</name>
    <dbReference type="NCBI Taxonomy" id="333384"/>
    <lineage>
        <taxon>Bacteria</taxon>
        <taxon>Bacillati</taxon>
        <taxon>Actinomycetota</taxon>
        <taxon>Actinomycetes</taxon>
        <taxon>Kitasatosporales</taxon>
        <taxon>Streptomycetaceae</taxon>
        <taxon>Streptomyces</taxon>
    </lineage>
</organism>
<keyword evidence="6" id="KW-1185">Reference proteome</keyword>
<feature type="region of interest" description="Disordered" evidence="1">
    <location>
        <begin position="1"/>
        <end position="27"/>
    </location>
</feature>
<dbReference type="InterPro" id="IPR050515">
    <property type="entry name" value="Beta-lactam/transpept"/>
</dbReference>
<dbReference type="Pfam" id="PF21922">
    <property type="entry name" value="PBP_dimer_2"/>
    <property type="match status" value="1"/>
</dbReference>
<evidence type="ECO:0000256" key="1">
    <source>
        <dbReference type="SAM" id="MobiDB-lite"/>
    </source>
</evidence>
<dbReference type="PANTHER" id="PTHR30627:SF24">
    <property type="entry name" value="PENICILLIN-BINDING PROTEIN 4B"/>
    <property type="match status" value="1"/>
</dbReference>
<proteinExistence type="predicted"/>
<dbReference type="SUPFAM" id="SSF56601">
    <property type="entry name" value="beta-lactamase/transpeptidase-like"/>
    <property type="match status" value="1"/>
</dbReference>
<dbReference type="Pfam" id="PF00905">
    <property type="entry name" value="Transpeptidase"/>
    <property type="match status" value="1"/>
</dbReference>
<evidence type="ECO:0000259" key="4">
    <source>
        <dbReference type="Pfam" id="PF21922"/>
    </source>
</evidence>
<dbReference type="Gene3D" id="3.40.710.10">
    <property type="entry name" value="DD-peptidase/beta-lactamase superfamily"/>
    <property type="match status" value="1"/>
</dbReference>
<gene>
    <name evidence="5" type="ORF">GCM10009864_37220</name>
</gene>
<dbReference type="InterPro" id="IPR054120">
    <property type="entry name" value="PBPA_dimer"/>
</dbReference>
<protein>
    <submittedName>
        <fullName evidence="5">Penicillin-binding protein 2</fullName>
    </submittedName>
</protein>
<keyword evidence="2" id="KW-0812">Transmembrane</keyword>
<dbReference type="Gene3D" id="3.90.1310.10">
    <property type="entry name" value="Penicillin-binding protein 2a (Domain 2)"/>
    <property type="match status" value="1"/>
</dbReference>
<keyword evidence="2" id="KW-0472">Membrane</keyword>
<name>A0ABP6EC76_9ACTN</name>
<feature type="domain" description="Penicillin binding protein A dimerisation" evidence="4">
    <location>
        <begin position="118"/>
        <end position="199"/>
    </location>
</feature>
<reference evidence="6" key="1">
    <citation type="journal article" date="2019" name="Int. J. Syst. Evol. Microbiol.">
        <title>The Global Catalogue of Microorganisms (GCM) 10K type strain sequencing project: providing services to taxonomists for standard genome sequencing and annotation.</title>
        <authorList>
            <consortium name="The Broad Institute Genomics Platform"/>
            <consortium name="The Broad Institute Genome Sequencing Center for Infectious Disease"/>
            <person name="Wu L."/>
            <person name="Ma J."/>
        </authorList>
    </citation>
    <scope>NUCLEOTIDE SEQUENCE [LARGE SCALE GENOMIC DNA]</scope>
    <source>
        <strain evidence="6">JCM 16374</strain>
    </source>
</reference>